<dbReference type="Gene3D" id="3.40.50.300">
    <property type="entry name" value="P-loop containing nucleotide triphosphate hydrolases"/>
    <property type="match status" value="2"/>
</dbReference>
<proteinExistence type="inferred from homology"/>
<protein>
    <recommendedName>
        <fullName evidence="4">Structural maintenance of chromosomes protein 5</fullName>
    </recommendedName>
</protein>
<dbReference type="Proteomes" id="UP000268350">
    <property type="component" value="Unassembled WGS sequence"/>
</dbReference>
<dbReference type="AlphaFoldDB" id="A0A3B0JZ98"/>
<dbReference type="GO" id="GO:0030915">
    <property type="term" value="C:Smc5-Smc6 complex"/>
    <property type="evidence" value="ECO:0007669"/>
    <property type="project" value="TreeGrafter"/>
</dbReference>
<dbReference type="GO" id="GO:0005634">
    <property type="term" value="C:nucleus"/>
    <property type="evidence" value="ECO:0007669"/>
    <property type="project" value="UniProtKB-SubCell"/>
</dbReference>
<dbReference type="OMA" id="RFWTSQP"/>
<keyword evidence="9" id="KW-0539">Nucleus</keyword>
<gene>
    <name evidence="12" type="ORF">DGUA_6G009772</name>
</gene>
<accession>A0A3B0JZ98</accession>
<evidence type="ECO:0000256" key="6">
    <source>
        <dbReference type="ARBA" id="ARBA00022741"/>
    </source>
</evidence>
<keyword evidence="13" id="KW-1185">Reference proteome</keyword>
<organism evidence="12 13">
    <name type="scientific">Drosophila guanche</name>
    <name type="common">Fruit fly</name>
    <dbReference type="NCBI Taxonomy" id="7266"/>
    <lineage>
        <taxon>Eukaryota</taxon>
        <taxon>Metazoa</taxon>
        <taxon>Ecdysozoa</taxon>
        <taxon>Arthropoda</taxon>
        <taxon>Hexapoda</taxon>
        <taxon>Insecta</taxon>
        <taxon>Pterygota</taxon>
        <taxon>Neoptera</taxon>
        <taxon>Endopterygota</taxon>
        <taxon>Diptera</taxon>
        <taxon>Brachycera</taxon>
        <taxon>Muscomorpha</taxon>
        <taxon>Ephydroidea</taxon>
        <taxon>Drosophilidae</taxon>
        <taxon>Drosophila</taxon>
        <taxon>Sophophora</taxon>
    </lineage>
</organism>
<keyword evidence="8 10" id="KW-0175">Coiled coil</keyword>
<dbReference type="OrthoDB" id="10254973at2759"/>
<evidence type="ECO:0000259" key="11">
    <source>
        <dbReference type="Pfam" id="PF13476"/>
    </source>
</evidence>
<sequence length="1040" mass="119522">MPKERPLSQDKLMGRIKSVYVKNFVSYKEVTYYPKLYLNVLTGPNGTGKSTVVSAIMIGLGAEPQLLDRSASLADYIRSGETEATIVVTIYGRLQHTTETFRRVITSDGASTFYVKDVKQPKKNFLNTVASYNLQVGNLCQFMPQDRVQDFSKMNPQELLTNTIASICDNDLTNHFAQLKEMRSKQTNANSDREKQKMSLQKKQHRLEQLKMSVVQFREREEINRQLNILKAKKIWLDVEKTAEKAAEYKAQLEAEKANYKNVEKSFNKHKREAEQSEKTKFDLRKAVTNAIRSSGQAEVAKNVILGQLDNLKQEMLHNKSSYEREKQRIAQSAAEAVKVKQVLDAKSHELAELNKNKSSIMSEMESHKEAFNNINKRAMDQLHKRRKLEHALNDEKIPEVTALKNKMDRLQNVKTQKMQELSRTQPNLVTAINWVEQNKHKYRLNIYLPMIFELSMESDEATKYLENVVRQRDLFAFACEDKADMSELINELCVKQKLGVNIIYCAPAETCAYSPTLARSTLRPLGFHAYLVDLVSGPAPIINKLCSSYSIHNIPIGTDAVSNHTSSIPKQIRVYFGGNKKFTVTTSRYRSDTILTESTIRGKNQLIAVDTQQLEALQRQYTEVVAQRDRLRNAITLLDAEFERLQANRKEMAEKKQTVEQKLSYFNQLEGEIAKLVKRCQRLEEASNSLETIKKQTFENLLVNMNKMLDTELKLVQNSVKISKCVCENKLAKEMEAVYMEQQGSQTNSLKEMEEMLNSSKRKVQQLSEQLEVQTREDQKKIHEIRLRCNEMLPTDSAFPFKTEFKNMASMEINDVREAINDHQARMDCMQNINSDTIKDFNELQNDAQALEELIQVSAFNEKTIETEMTALYERWKLKVDELIKTINEKFGEFMESIDYVGEINLSHADTFDFDSYGIQIMVQFRKNSTLQALDKFVQSGGERAVSIAVYSLALQHVTHVPFRCVDEINQGMDAKNERHIFNLLLKEATKPGSAQYLFVTPKLLYDLEYNEKLCVAVVYNSRTVAENVQFPSIVSMDC</sequence>
<dbReference type="PANTHER" id="PTHR45916:SF1">
    <property type="entry name" value="STRUCTURAL MAINTENANCE OF CHROMOSOMES PROTEIN 5"/>
    <property type="match status" value="1"/>
</dbReference>
<dbReference type="EMBL" id="OUUW01000012">
    <property type="protein sequence ID" value="SPP87374.1"/>
    <property type="molecule type" value="Genomic_DNA"/>
</dbReference>
<evidence type="ECO:0000256" key="4">
    <source>
        <dbReference type="ARBA" id="ARBA00018687"/>
    </source>
</evidence>
<evidence type="ECO:0000256" key="8">
    <source>
        <dbReference type="ARBA" id="ARBA00023054"/>
    </source>
</evidence>
<dbReference type="Pfam" id="PF13476">
    <property type="entry name" value="AAA_23"/>
    <property type="match status" value="1"/>
</dbReference>
<dbReference type="GO" id="GO:0005524">
    <property type="term" value="F:ATP binding"/>
    <property type="evidence" value="ECO:0007669"/>
    <property type="project" value="UniProtKB-KW"/>
</dbReference>
<reference evidence="13" key="1">
    <citation type="submission" date="2018-01" db="EMBL/GenBank/DDBJ databases">
        <authorList>
            <person name="Alioto T."/>
            <person name="Alioto T."/>
        </authorList>
    </citation>
    <scope>NUCLEOTIDE SEQUENCE [LARGE SCALE GENOMIC DNA]</scope>
</reference>
<evidence type="ECO:0000256" key="5">
    <source>
        <dbReference type="ARBA" id="ARBA00022454"/>
    </source>
</evidence>
<dbReference type="GO" id="GO:0000724">
    <property type="term" value="P:double-strand break repair via homologous recombination"/>
    <property type="evidence" value="ECO:0007669"/>
    <property type="project" value="TreeGrafter"/>
</dbReference>
<evidence type="ECO:0000313" key="13">
    <source>
        <dbReference type="Proteomes" id="UP000268350"/>
    </source>
</evidence>
<keyword evidence="5" id="KW-0158">Chromosome</keyword>
<evidence type="ECO:0000256" key="10">
    <source>
        <dbReference type="SAM" id="Coils"/>
    </source>
</evidence>
<comment type="similarity">
    <text evidence="3">Belongs to the SMC family. SMC5 subfamily.</text>
</comment>
<keyword evidence="6" id="KW-0547">Nucleotide-binding</keyword>
<dbReference type="GO" id="GO:0016887">
    <property type="term" value="F:ATP hydrolysis activity"/>
    <property type="evidence" value="ECO:0007669"/>
    <property type="project" value="InterPro"/>
</dbReference>
<dbReference type="PANTHER" id="PTHR45916">
    <property type="entry name" value="STRUCTURAL MAINTENANCE OF CHROMOSOMES PROTEIN 5"/>
    <property type="match status" value="1"/>
</dbReference>
<feature type="coiled-coil region" evidence="10">
    <location>
        <begin position="615"/>
        <end position="694"/>
    </location>
</feature>
<dbReference type="GO" id="GO:0003697">
    <property type="term" value="F:single-stranded DNA binding"/>
    <property type="evidence" value="ECO:0007669"/>
    <property type="project" value="TreeGrafter"/>
</dbReference>
<feature type="coiled-coil region" evidence="10">
    <location>
        <begin position="814"/>
        <end position="855"/>
    </location>
</feature>
<keyword evidence="7" id="KW-0067">ATP-binding</keyword>
<feature type="coiled-coil region" evidence="10">
    <location>
        <begin position="337"/>
        <end position="371"/>
    </location>
</feature>
<evidence type="ECO:0000256" key="2">
    <source>
        <dbReference type="ARBA" id="ARBA00004286"/>
    </source>
</evidence>
<feature type="coiled-coil region" evidence="10">
    <location>
        <begin position="751"/>
        <end position="778"/>
    </location>
</feature>
<evidence type="ECO:0000313" key="12">
    <source>
        <dbReference type="EMBL" id="SPP87374.1"/>
    </source>
</evidence>
<evidence type="ECO:0000256" key="1">
    <source>
        <dbReference type="ARBA" id="ARBA00004123"/>
    </source>
</evidence>
<comment type="subcellular location">
    <subcellularLocation>
        <location evidence="2">Chromosome</location>
    </subcellularLocation>
    <subcellularLocation>
        <location evidence="1">Nucleus</location>
    </subcellularLocation>
</comment>
<dbReference type="SUPFAM" id="SSF52540">
    <property type="entry name" value="P-loop containing nucleoside triphosphate hydrolases"/>
    <property type="match status" value="3"/>
</dbReference>
<feature type="domain" description="Rad50/SbcC-type AAA" evidence="11">
    <location>
        <begin position="19"/>
        <end position="231"/>
    </location>
</feature>
<evidence type="ECO:0000256" key="9">
    <source>
        <dbReference type="ARBA" id="ARBA00023242"/>
    </source>
</evidence>
<dbReference type="STRING" id="7266.A0A3B0JZ98"/>
<evidence type="ECO:0000256" key="7">
    <source>
        <dbReference type="ARBA" id="ARBA00022840"/>
    </source>
</evidence>
<dbReference type="InterPro" id="IPR038729">
    <property type="entry name" value="Rad50/SbcC_AAA"/>
</dbReference>
<dbReference type="FunFam" id="3.40.50.300:FF:001301">
    <property type="entry name" value="Structural maintenance of chromosomes 5"/>
    <property type="match status" value="1"/>
</dbReference>
<feature type="coiled-coil region" evidence="10">
    <location>
        <begin position="200"/>
        <end position="280"/>
    </location>
</feature>
<dbReference type="InterPro" id="IPR027417">
    <property type="entry name" value="P-loop_NTPase"/>
</dbReference>
<evidence type="ECO:0000256" key="3">
    <source>
        <dbReference type="ARBA" id="ARBA00010171"/>
    </source>
</evidence>
<name>A0A3B0JZ98_DROGU</name>